<sequence>MARHVFTMANYSVDERLRRFSTRRQQLETTAMPSRLVSVALSLEMSHIARLIYGDFVPRVEYRCQLGGNNVAENDEAGAMERKNSKT</sequence>
<dbReference type="GeneID" id="27671931"/>
<reference evidence="1 2" key="2">
    <citation type="journal article" date="2015" name="Eukaryot. Cell">
        <title>Asexual propagation of a virulent clone complex in a human and feline outbreak of sporotrichosis.</title>
        <authorList>
            <person name="Teixeira Mde M."/>
            <person name="Rodrigues A.M."/>
            <person name="Tsui C.K."/>
            <person name="de Almeida L.G."/>
            <person name="Van Diepeningen A.D."/>
            <person name="van den Ende B.G."/>
            <person name="Fernandes G.F."/>
            <person name="Kano R."/>
            <person name="Hamelin R.C."/>
            <person name="Lopes-Bezerra L.M."/>
            <person name="Vasconcelos A.T."/>
            <person name="de Hoog S."/>
            <person name="de Camargo Z.P."/>
            <person name="Felipe M.S."/>
        </authorList>
    </citation>
    <scope>NUCLEOTIDE SEQUENCE [LARGE SCALE GENOMIC DNA]</scope>
    <source>
        <strain evidence="1 2">1099-18</strain>
    </source>
</reference>
<gene>
    <name evidence="1" type="ORF">SPSK_10098</name>
</gene>
<name>A0A0F2M7Q6_SPOSC</name>
<evidence type="ECO:0000313" key="2">
    <source>
        <dbReference type="Proteomes" id="UP000033710"/>
    </source>
</evidence>
<evidence type="ECO:0000313" key="1">
    <source>
        <dbReference type="EMBL" id="KJR85723.1"/>
    </source>
</evidence>
<organism evidence="1 2">
    <name type="scientific">Sporothrix schenckii 1099-18</name>
    <dbReference type="NCBI Taxonomy" id="1397361"/>
    <lineage>
        <taxon>Eukaryota</taxon>
        <taxon>Fungi</taxon>
        <taxon>Dikarya</taxon>
        <taxon>Ascomycota</taxon>
        <taxon>Pezizomycotina</taxon>
        <taxon>Sordariomycetes</taxon>
        <taxon>Sordariomycetidae</taxon>
        <taxon>Ophiostomatales</taxon>
        <taxon>Ophiostomataceae</taxon>
        <taxon>Sporothrix</taxon>
    </lineage>
</organism>
<dbReference type="Proteomes" id="UP000033710">
    <property type="component" value="Unassembled WGS sequence"/>
</dbReference>
<comment type="caution">
    <text evidence="1">The sequence shown here is derived from an EMBL/GenBank/DDBJ whole genome shotgun (WGS) entry which is preliminary data.</text>
</comment>
<protein>
    <submittedName>
        <fullName evidence="1">Uncharacterized protein</fullName>
    </submittedName>
</protein>
<dbReference type="AlphaFoldDB" id="A0A0F2M7Q6"/>
<dbReference type="EMBL" id="AXCR01000007">
    <property type="protein sequence ID" value="KJR85723.1"/>
    <property type="molecule type" value="Genomic_DNA"/>
</dbReference>
<accession>A0A0F2M7Q6</accession>
<dbReference type="VEuPathDB" id="FungiDB:SPSK_10098"/>
<proteinExistence type="predicted"/>
<dbReference type="KEGG" id="ssck:SPSK_10098"/>
<dbReference type="RefSeq" id="XP_016588399.1">
    <property type="nucleotide sequence ID" value="XM_016736654.1"/>
</dbReference>
<reference evidence="1 2" key="1">
    <citation type="journal article" date="2014" name="BMC Genomics">
        <title>Comparative genomics of the major fungal agents of human and animal Sporotrichosis: Sporothrix schenckii and Sporothrix brasiliensis.</title>
        <authorList>
            <person name="Teixeira M.M."/>
            <person name="de Almeida L.G."/>
            <person name="Kubitschek-Barreira P."/>
            <person name="Alves F.L."/>
            <person name="Kioshima E.S."/>
            <person name="Abadio A.K."/>
            <person name="Fernandes L."/>
            <person name="Derengowski L.S."/>
            <person name="Ferreira K.S."/>
            <person name="Souza R.C."/>
            <person name="Ruiz J.C."/>
            <person name="de Andrade N.C."/>
            <person name="Paes H.C."/>
            <person name="Nicola A.M."/>
            <person name="Albuquerque P."/>
            <person name="Gerber A.L."/>
            <person name="Martins V.P."/>
            <person name="Peconick L.D."/>
            <person name="Neto A.V."/>
            <person name="Chaucanez C.B."/>
            <person name="Silva P.A."/>
            <person name="Cunha O.L."/>
            <person name="de Oliveira F.F."/>
            <person name="dos Santos T.C."/>
            <person name="Barros A.L."/>
            <person name="Soares M.A."/>
            <person name="de Oliveira L.M."/>
            <person name="Marini M.M."/>
            <person name="Villalobos-Duno H."/>
            <person name="Cunha M.M."/>
            <person name="de Hoog S."/>
            <person name="da Silveira J.F."/>
            <person name="Henrissat B."/>
            <person name="Nino-Vega G.A."/>
            <person name="Cisalpino P.S."/>
            <person name="Mora-Montes H.M."/>
            <person name="Almeida S.R."/>
            <person name="Stajich J.E."/>
            <person name="Lopes-Bezerra L.M."/>
            <person name="Vasconcelos A.T."/>
            <person name="Felipe M.S."/>
        </authorList>
    </citation>
    <scope>NUCLEOTIDE SEQUENCE [LARGE SCALE GENOMIC DNA]</scope>
    <source>
        <strain evidence="1 2">1099-18</strain>
    </source>
</reference>